<gene>
    <name evidence="2" type="ORF">F2Q69_00028756</name>
</gene>
<evidence type="ECO:0008006" key="4">
    <source>
        <dbReference type="Google" id="ProtNLM"/>
    </source>
</evidence>
<name>A0A8S9S2F0_BRACR</name>
<sequence length="469" mass="53617">MEEVSIRRLPRSLPKSDLDLNNLHIQKHSNDFKTVKNFTNKISHLIYSALVESCLLLRCDRDLHSFSTKEPAFGSVISEALSGVNMGSSHRFPSAPMADITGIPLYYWTVRNLKNIGKKLGHIDMIELSTGWLLVEVDTRKPLIFNKKDYCGFLTHEAPSCPKKMEAGVFSRVQLPFEQNTRQSLLADRTERDRYHSWNERKTALRDDRKPEIFKPTSSEAAYRTQNDRYMPRYDSTRDKLVRRRGDKRGPHSASRYSRQYAPCESKKTQSWRAKDVRDGGSHSVQRHGGPMQLDCHKDSHNDGLQIMQLDSEPSEITRTSRNSGRKIASAIVTPSRMLSNDENITFQDRGDPRSITFSPMEKEGYKDDMERGQIIGALQDMEIGESDGLVVHQHDLVKDTEVLNEAADNLIGEELEDMEEDAVSQHIPPRSHNVAKGTKNKHSCKGRSRSLVPRGMPMRKHYKKIFIL</sequence>
<comment type="caution">
    <text evidence="2">The sequence shown here is derived from an EMBL/GenBank/DDBJ whole genome shotgun (WGS) entry which is preliminary data.</text>
</comment>
<reference evidence="2" key="1">
    <citation type="submission" date="2019-12" db="EMBL/GenBank/DDBJ databases">
        <title>Genome sequencing and annotation of Brassica cretica.</title>
        <authorList>
            <person name="Studholme D.J."/>
            <person name="Sarris P."/>
        </authorList>
    </citation>
    <scope>NUCLEOTIDE SEQUENCE</scope>
    <source>
        <strain evidence="2">PFS-109/04</strain>
        <tissue evidence="2">Leaf</tissue>
    </source>
</reference>
<evidence type="ECO:0000313" key="3">
    <source>
        <dbReference type="Proteomes" id="UP000712600"/>
    </source>
</evidence>
<proteinExistence type="predicted"/>
<feature type="compositionally biased region" description="Basic and acidic residues" evidence="1">
    <location>
        <begin position="226"/>
        <end position="240"/>
    </location>
</feature>
<dbReference type="EMBL" id="QGKX02000088">
    <property type="protein sequence ID" value="KAF3586249.1"/>
    <property type="molecule type" value="Genomic_DNA"/>
</dbReference>
<accession>A0A8S9S2F0</accession>
<organism evidence="2 3">
    <name type="scientific">Brassica cretica</name>
    <name type="common">Mustard</name>
    <dbReference type="NCBI Taxonomy" id="69181"/>
    <lineage>
        <taxon>Eukaryota</taxon>
        <taxon>Viridiplantae</taxon>
        <taxon>Streptophyta</taxon>
        <taxon>Embryophyta</taxon>
        <taxon>Tracheophyta</taxon>
        <taxon>Spermatophyta</taxon>
        <taxon>Magnoliopsida</taxon>
        <taxon>eudicotyledons</taxon>
        <taxon>Gunneridae</taxon>
        <taxon>Pentapetalae</taxon>
        <taxon>rosids</taxon>
        <taxon>malvids</taxon>
        <taxon>Brassicales</taxon>
        <taxon>Brassicaceae</taxon>
        <taxon>Brassiceae</taxon>
        <taxon>Brassica</taxon>
    </lineage>
</organism>
<feature type="compositionally biased region" description="Basic residues" evidence="1">
    <location>
        <begin position="439"/>
        <end position="449"/>
    </location>
</feature>
<evidence type="ECO:0000256" key="1">
    <source>
        <dbReference type="SAM" id="MobiDB-lite"/>
    </source>
</evidence>
<evidence type="ECO:0000313" key="2">
    <source>
        <dbReference type="EMBL" id="KAF3586249.1"/>
    </source>
</evidence>
<feature type="region of interest" description="Disordered" evidence="1">
    <location>
        <begin position="426"/>
        <end position="454"/>
    </location>
</feature>
<feature type="compositionally biased region" description="Basic and acidic residues" evidence="1">
    <location>
        <begin position="265"/>
        <end position="281"/>
    </location>
</feature>
<feature type="region of interest" description="Disordered" evidence="1">
    <location>
        <begin position="207"/>
        <end position="300"/>
    </location>
</feature>
<dbReference type="Proteomes" id="UP000712600">
    <property type="component" value="Unassembled WGS sequence"/>
</dbReference>
<protein>
    <recommendedName>
        <fullName evidence="4">DUF4283 domain-containing protein</fullName>
    </recommendedName>
</protein>
<dbReference type="AlphaFoldDB" id="A0A8S9S2F0"/>
<feature type="region of interest" description="Disordered" evidence="1">
    <location>
        <begin position="340"/>
        <end position="362"/>
    </location>
</feature>